<evidence type="ECO:0000256" key="6">
    <source>
        <dbReference type="ARBA" id="ARBA00023180"/>
    </source>
</evidence>
<feature type="transmembrane region" description="Helical" evidence="9">
    <location>
        <begin position="609"/>
        <end position="630"/>
    </location>
</feature>
<dbReference type="PANTHER" id="PTHR47143">
    <property type="entry name" value="TRANSIENT RECEPTOR POTENTIAL CATION CHANNEL PROTEIN PAINLESS"/>
    <property type="match status" value="1"/>
</dbReference>
<evidence type="ECO:0000256" key="1">
    <source>
        <dbReference type="ARBA" id="ARBA00022448"/>
    </source>
</evidence>
<keyword evidence="9" id="KW-0472">Membrane</keyword>
<evidence type="ECO:0000256" key="8">
    <source>
        <dbReference type="PROSITE-ProRule" id="PRU00023"/>
    </source>
</evidence>
<keyword evidence="3" id="KW-0677">Repeat</keyword>
<dbReference type="InterPro" id="IPR036770">
    <property type="entry name" value="Ankyrin_rpt-contain_sf"/>
</dbReference>
<evidence type="ECO:0000256" key="4">
    <source>
        <dbReference type="ARBA" id="ARBA00023043"/>
    </source>
</evidence>
<feature type="transmembrane region" description="Helical" evidence="9">
    <location>
        <begin position="681"/>
        <end position="700"/>
    </location>
</feature>
<dbReference type="GO" id="GO:1902495">
    <property type="term" value="C:transmembrane transporter complex"/>
    <property type="evidence" value="ECO:0007669"/>
    <property type="project" value="TreeGrafter"/>
</dbReference>
<keyword evidence="6" id="KW-0325">Glycoprotein</keyword>
<dbReference type="AlphaFoldDB" id="A0A814BAY5"/>
<accession>A0A814BAY5</accession>
<keyword evidence="7" id="KW-0407">Ion channel</keyword>
<evidence type="ECO:0000256" key="5">
    <source>
        <dbReference type="ARBA" id="ARBA00023065"/>
    </source>
</evidence>
<evidence type="ECO:0000256" key="7">
    <source>
        <dbReference type="ARBA" id="ARBA00023303"/>
    </source>
</evidence>
<feature type="repeat" description="ANK" evidence="8">
    <location>
        <begin position="179"/>
        <end position="211"/>
    </location>
</feature>
<feature type="transmembrane region" description="Helical" evidence="9">
    <location>
        <begin position="784"/>
        <end position="802"/>
    </location>
</feature>
<dbReference type="InterPro" id="IPR002110">
    <property type="entry name" value="Ankyrin_rpt"/>
</dbReference>
<dbReference type="PROSITE" id="PS50297">
    <property type="entry name" value="ANK_REP_REGION"/>
    <property type="match status" value="2"/>
</dbReference>
<dbReference type="PANTHER" id="PTHR47143:SF1">
    <property type="entry name" value="ION_TRANS DOMAIN-CONTAINING PROTEIN"/>
    <property type="match status" value="1"/>
</dbReference>
<dbReference type="Proteomes" id="UP000663860">
    <property type="component" value="Unassembled WGS sequence"/>
</dbReference>
<keyword evidence="4 8" id="KW-0040">ANK repeat</keyword>
<reference evidence="10" key="1">
    <citation type="submission" date="2021-02" db="EMBL/GenBank/DDBJ databases">
        <authorList>
            <person name="Nowell W R."/>
        </authorList>
    </citation>
    <scope>NUCLEOTIDE SEQUENCE</scope>
</reference>
<name>A0A814BAY5_9BILA</name>
<keyword evidence="2" id="KW-0716">Sensory transduction</keyword>
<dbReference type="GO" id="GO:0034220">
    <property type="term" value="P:monoatomic ion transmembrane transport"/>
    <property type="evidence" value="ECO:0007669"/>
    <property type="project" value="UniProtKB-KW"/>
</dbReference>
<feature type="repeat" description="ANK" evidence="8">
    <location>
        <begin position="385"/>
        <end position="417"/>
    </location>
</feature>
<dbReference type="Pfam" id="PF13637">
    <property type="entry name" value="Ank_4"/>
    <property type="match status" value="1"/>
</dbReference>
<evidence type="ECO:0000313" key="10">
    <source>
        <dbReference type="EMBL" id="CAF0926882.1"/>
    </source>
</evidence>
<proteinExistence type="predicted"/>
<feature type="transmembrane region" description="Helical" evidence="9">
    <location>
        <begin position="747"/>
        <end position="772"/>
    </location>
</feature>
<gene>
    <name evidence="10" type="ORF">IZO911_LOCUS13641</name>
</gene>
<sequence length="976" mass="112841">MESLQSTTIDLHVQSPSQISTYAKLESQGEYDKWPLINYGRSESKSTQELLFDAASEKDLDMARQKWELFKGAVENESLSKHKVKKIIGTLDEDKEWAALHYAVYCNNLSLCDRLTSKLDKYQCDVNILGGDGENVLHVVSQSNCIWQDTGDGTIKEFPDIIKLLVEDHRADVNHADDEGRTPLHMAAMRGRLRYIKYLIHHGAKVDVDGEHQLPLLAVGAEEQDNILHICAKRQVSIDILDMIINKLSTRNIAELMQTKDSSGNLPLHLAAQINTEDELKIWKELIKKKNVSPMFNLLLIKNRRGNTVAHEASEHGNLRILNFMWEPLLPDKEHAHTKVFYVTDDDNRFTCLHIAAKNGGGKELELLKYLIETVGIEVDVIGDRRRTPLHLACEYGHLDVVKYLIEKGASTTLRTAQLLNCLEICIQKQHVKMVKYLLKRPDWRGMMRNAQLIEGTDAYDTPMRKLIRYMPDVALWTIEKKLTRKVGGAGQKVSKEIYDYEFYEDMNTVKDWYAQGAKLPPEDTSCKARCHRLGVSAIYGCYFDTGCCSRHDYDKKSNIGEPYTRDSYTLVRNHPMMLVSEQSAYPKLMAHQYHVWLRKKIFRRFSTYWLAFSFLSYIILLGLWTAVVLSGKHPQYFYALAGYDMTLDTGTCKQVANTLISQNISEVLKTTAYQRLKTTLYVFFWILIAKNGIQILALFPKVFRVGAYYVEGSALVLSFVYILDWYDWQSPVLFRCPVQYQIGAMGLLLAWMNLLAYVRCIPWLGVGIYVAMLQVICYKFLRFLPVLMIIICGFGFTYWMLLQNQIVYATPIEALIRTGLMMFDLGYEERLYKSPDNVAYYMLVYVIMVLTAIVFCIFIVNLMIGLAVGEIPTLMDEGTLWRDTMLYNFVSDGEILRLQFLRLMRFLSCYQLTRIPCMIPRPIIMLTYDERAHGWFEKAWHYTMKHFFEEKIQDDVELKISSKKEAKEHQEEKEN</sequence>
<organism evidence="10 11">
    <name type="scientific">Adineta steineri</name>
    <dbReference type="NCBI Taxonomy" id="433720"/>
    <lineage>
        <taxon>Eukaryota</taxon>
        <taxon>Metazoa</taxon>
        <taxon>Spiralia</taxon>
        <taxon>Gnathifera</taxon>
        <taxon>Rotifera</taxon>
        <taxon>Eurotatoria</taxon>
        <taxon>Bdelloidea</taxon>
        <taxon>Adinetida</taxon>
        <taxon>Adinetidae</taxon>
        <taxon>Adineta</taxon>
    </lineage>
</organism>
<dbReference type="EMBL" id="CAJNOE010000110">
    <property type="protein sequence ID" value="CAF0926882.1"/>
    <property type="molecule type" value="Genomic_DNA"/>
</dbReference>
<evidence type="ECO:0000256" key="2">
    <source>
        <dbReference type="ARBA" id="ARBA00022606"/>
    </source>
</evidence>
<dbReference type="PRINTS" id="PR01415">
    <property type="entry name" value="ANKYRIN"/>
</dbReference>
<evidence type="ECO:0000256" key="9">
    <source>
        <dbReference type="SAM" id="Phobius"/>
    </source>
</evidence>
<keyword evidence="5" id="KW-0406">Ion transport</keyword>
<keyword evidence="9" id="KW-1133">Transmembrane helix</keyword>
<dbReference type="SUPFAM" id="SSF48403">
    <property type="entry name" value="Ankyrin repeat"/>
    <property type="match status" value="1"/>
</dbReference>
<dbReference type="Pfam" id="PF12796">
    <property type="entry name" value="Ank_2"/>
    <property type="match status" value="1"/>
</dbReference>
<dbReference type="GO" id="GO:0022857">
    <property type="term" value="F:transmembrane transporter activity"/>
    <property type="evidence" value="ECO:0007669"/>
    <property type="project" value="TreeGrafter"/>
</dbReference>
<keyword evidence="1" id="KW-0813">Transport</keyword>
<feature type="transmembrane region" description="Helical" evidence="9">
    <location>
        <begin position="840"/>
        <end position="865"/>
    </location>
</feature>
<comment type="caution">
    <text evidence="10">The sequence shown here is derived from an EMBL/GenBank/DDBJ whole genome shotgun (WGS) entry which is preliminary data.</text>
</comment>
<dbReference type="PROSITE" id="PS50088">
    <property type="entry name" value="ANK_REPEAT"/>
    <property type="match status" value="2"/>
</dbReference>
<dbReference type="InterPro" id="IPR052076">
    <property type="entry name" value="TRP_cation_channel"/>
</dbReference>
<dbReference type="Gene3D" id="1.25.40.20">
    <property type="entry name" value="Ankyrin repeat-containing domain"/>
    <property type="match status" value="2"/>
</dbReference>
<protein>
    <recommendedName>
        <fullName evidence="12">Ion transport domain-containing protein</fullName>
    </recommendedName>
</protein>
<evidence type="ECO:0000256" key="3">
    <source>
        <dbReference type="ARBA" id="ARBA00022737"/>
    </source>
</evidence>
<dbReference type="SMART" id="SM00248">
    <property type="entry name" value="ANK"/>
    <property type="match status" value="9"/>
</dbReference>
<keyword evidence="9" id="KW-0812">Transmembrane</keyword>
<evidence type="ECO:0000313" key="11">
    <source>
        <dbReference type="Proteomes" id="UP000663860"/>
    </source>
</evidence>
<evidence type="ECO:0008006" key="12">
    <source>
        <dbReference type="Google" id="ProtNLM"/>
    </source>
</evidence>